<dbReference type="SMART" id="SM01043">
    <property type="entry name" value="BTAD"/>
    <property type="match status" value="1"/>
</dbReference>
<dbReference type="InterPro" id="IPR036388">
    <property type="entry name" value="WH-like_DNA-bd_sf"/>
</dbReference>
<evidence type="ECO:0000256" key="2">
    <source>
        <dbReference type="ARBA" id="ARBA00023012"/>
    </source>
</evidence>
<dbReference type="InterPro" id="IPR005158">
    <property type="entry name" value="BTAD"/>
</dbReference>
<sequence length="262" mass="28778">MAEGLRFELLGPLRALRGGTEIPLGPPRQRAVLAVLLLQEGRPMPYDALVSAVWGGEPPSHVRNLAQKYISGLRRAFAAADGGASAPELVWTGSGYRLENAAIDDLAERRTLLRAALAARESGDLRRAGALAKEAEELWRGEFAEGLTGPYLAGERRRWAEKRLMVLETRLEGDLELGRYHECLPELTRQVVEHPLRERLVGLLMLALYRSGRPSDALLAYEEARGRIAEEMGSEPGPALRELHGRILRQDPSLLPASALAS</sequence>
<comment type="similarity">
    <text evidence="1">Belongs to the AfsR/DnrI/RedD regulatory family.</text>
</comment>
<evidence type="ECO:0000313" key="8">
    <source>
        <dbReference type="EMBL" id="PJE96852.1"/>
    </source>
</evidence>
<dbReference type="GO" id="GO:0000160">
    <property type="term" value="P:phosphorelay signal transduction system"/>
    <property type="evidence" value="ECO:0007669"/>
    <property type="project" value="UniProtKB-KW"/>
</dbReference>
<dbReference type="PANTHER" id="PTHR35807:SF1">
    <property type="entry name" value="TRANSCRIPTIONAL REGULATOR REDD"/>
    <property type="match status" value="1"/>
</dbReference>
<name>A0A2M8LY23_9ACTN</name>
<dbReference type="PROSITE" id="PS51755">
    <property type="entry name" value="OMPR_PHOB"/>
    <property type="match status" value="1"/>
</dbReference>
<dbReference type="Pfam" id="PF00486">
    <property type="entry name" value="Trans_reg_C"/>
    <property type="match status" value="1"/>
</dbReference>
<dbReference type="InterPro" id="IPR016032">
    <property type="entry name" value="Sig_transdc_resp-reg_C-effctor"/>
</dbReference>
<keyword evidence="9" id="KW-1185">Reference proteome</keyword>
<keyword evidence="4 6" id="KW-0238">DNA-binding</keyword>
<evidence type="ECO:0000256" key="6">
    <source>
        <dbReference type="PROSITE-ProRule" id="PRU01091"/>
    </source>
</evidence>
<dbReference type="Pfam" id="PF03704">
    <property type="entry name" value="BTAD"/>
    <property type="match status" value="1"/>
</dbReference>
<evidence type="ECO:0000256" key="1">
    <source>
        <dbReference type="ARBA" id="ARBA00005820"/>
    </source>
</evidence>
<keyword evidence="5" id="KW-0804">Transcription</keyword>
<dbReference type="RefSeq" id="WP_100202466.1">
    <property type="nucleotide sequence ID" value="NZ_PGGW01000053.1"/>
</dbReference>
<dbReference type="InterPro" id="IPR051677">
    <property type="entry name" value="AfsR-DnrI-RedD_regulator"/>
</dbReference>
<feature type="DNA-binding region" description="OmpR/PhoB-type" evidence="6">
    <location>
        <begin position="1"/>
        <end position="100"/>
    </location>
</feature>
<dbReference type="InterPro" id="IPR001867">
    <property type="entry name" value="OmpR/PhoB-type_DNA-bd"/>
</dbReference>
<dbReference type="PANTHER" id="PTHR35807">
    <property type="entry name" value="TRANSCRIPTIONAL REGULATOR REDD-RELATED"/>
    <property type="match status" value="1"/>
</dbReference>
<organism evidence="8 9">
    <name type="scientific">Streptomyces carminius</name>
    <dbReference type="NCBI Taxonomy" id="2665496"/>
    <lineage>
        <taxon>Bacteria</taxon>
        <taxon>Bacillati</taxon>
        <taxon>Actinomycetota</taxon>
        <taxon>Actinomycetes</taxon>
        <taxon>Kitasatosporales</taxon>
        <taxon>Streptomycetaceae</taxon>
        <taxon>Streptomyces</taxon>
    </lineage>
</organism>
<evidence type="ECO:0000256" key="4">
    <source>
        <dbReference type="ARBA" id="ARBA00023125"/>
    </source>
</evidence>
<dbReference type="Gene3D" id="1.25.40.10">
    <property type="entry name" value="Tetratricopeptide repeat domain"/>
    <property type="match status" value="1"/>
</dbReference>
<protein>
    <recommendedName>
        <fullName evidence="7">OmpR/PhoB-type domain-containing protein</fullName>
    </recommendedName>
</protein>
<proteinExistence type="inferred from homology"/>
<dbReference type="AlphaFoldDB" id="A0A2M8LY23"/>
<evidence type="ECO:0000256" key="3">
    <source>
        <dbReference type="ARBA" id="ARBA00023015"/>
    </source>
</evidence>
<comment type="caution">
    <text evidence="8">The sequence shown here is derived from an EMBL/GenBank/DDBJ whole genome shotgun (WGS) entry which is preliminary data.</text>
</comment>
<dbReference type="SUPFAM" id="SSF48452">
    <property type="entry name" value="TPR-like"/>
    <property type="match status" value="1"/>
</dbReference>
<accession>A0A2M8LY23</accession>
<keyword evidence="3" id="KW-0805">Transcription regulation</keyword>
<dbReference type="SMART" id="SM00862">
    <property type="entry name" value="Trans_reg_C"/>
    <property type="match status" value="1"/>
</dbReference>
<evidence type="ECO:0000256" key="5">
    <source>
        <dbReference type="ARBA" id="ARBA00023163"/>
    </source>
</evidence>
<keyword evidence="2" id="KW-0902">Two-component regulatory system</keyword>
<evidence type="ECO:0000313" key="9">
    <source>
        <dbReference type="Proteomes" id="UP000230407"/>
    </source>
</evidence>
<dbReference type="EMBL" id="PGGW01000053">
    <property type="protein sequence ID" value="PJE96852.1"/>
    <property type="molecule type" value="Genomic_DNA"/>
</dbReference>
<dbReference type="Gene3D" id="1.10.10.10">
    <property type="entry name" value="Winged helix-like DNA-binding domain superfamily/Winged helix DNA-binding domain"/>
    <property type="match status" value="1"/>
</dbReference>
<gene>
    <name evidence="8" type="ORF">CUT44_15580</name>
</gene>
<dbReference type="GO" id="GO:0006355">
    <property type="term" value="P:regulation of DNA-templated transcription"/>
    <property type="evidence" value="ECO:0007669"/>
    <property type="project" value="InterPro"/>
</dbReference>
<reference evidence="8 9" key="1">
    <citation type="submission" date="2017-11" db="EMBL/GenBank/DDBJ databases">
        <title>Streptomyces carmine sp. nov., a novel actinomycete isolated from Sophora alopecuroides in Xinjiang, China.</title>
        <authorList>
            <person name="Wang Y."/>
            <person name="Luo X."/>
            <person name="Wan C."/>
            <person name="Zhang L."/>
        </authorList>
    </citation>
    <scope>NUCLEOTIDE SEQUENCE [LARGE SCALE GENOMIC DNA]</scope>
    <source>
        <strain evidence="8 9">TRM SA0054</strain>
    </source>
</reference>
<feature type="domain" description="OmpR/PhoB-type" evidence="7">
    <location>
        <begin position="1"/>
        <end position="100"/>
    </location>
</feature>
<evidence type="ECO:0000259" key="7">
    <source>
        <dbReference type="PROSITE" id="PS51755"/>
    </source>
</evidence>
<dbReference type="Proteomes" id="UP000230407">
    <property type="component" value="Unassembled WGS sequence"/>
</dbReference>
<dbReference type="GO" id="GO:0003677">
    <property type="term" value="F:DNA binding"/>
    <property type="evidence" value="ECO:0007669"/>
    <property type="project" value="UniProtKB-UniRule"/>
</dbReference>
<dbReference type="SUPFAM" id="SSF46894">
    <property type="entry name" value="C-terminal effector domain of the bipartite response regulators"/>
    <property type="match status" value="1"/>
</dbReference>
<dbReference type="InterPro" id="IPR011990">
    <property type="entry name" value="TPR-like_helical_dom_sf"/>
</dbReference>
<dbReference type="CDD" id="cd15831">
    <property type="entry name" value="BTAD"/>
    <property type="match status" value="1"/>
</dbReference>